<proteinExistence type="predicted"/>
<dbReference type="EnsemblMetazoa" id="GMOY001462-RA">
    <property type="protein sequence ID" value="GMOY001462-PA"/>
    <property type="gene ID" value="GMOY001462"/>
</dbReference>
<evidence type="ECO:0000256" key="1">
    <source>
        <dbReference type="SAM" id="MobiDB-lite"/>
    </source>
</evidence>
<reference evidence="2" key="1">
    <citation type="submission" date="2020-05" db="UniProtKB">
        <authorList>
            <consortium name="EnsemblMetazoa"/>
        </authorList>
    </citation>
    <scope>IDENTIFICATION</scope>
    <source>
        <strain evidence="2">Yale</strain>
    </source>
</reference>
<dbReference type="EMBL" id="CCAG010021315">
    <property type="status" value="NOT_ANNOTATED_CDS"/>
    <property type="molecule type" value="Genomic_DNA"/>
</dbReference>
<accession>A0A1B0FD06</accession>
<feature type="compositionally biased region" description="Basic and acidic residues" evidence="1">
    <location>
        <begin position="9"/>
        <end position="22"/>
    </location>
</feature>
<name>A0A1B0FD06_GLOMM</name>
<dbReference type="AlphaFoldDB" id="A0A1B0FD06"/>
<evidence type="ECO:0000313" key="2">
    <source>
        <dbReference type="EnsemblMetazoa" id="GMOY001462-PA"/>
    </source>
</evidence>
<evidence type="ECO:0000313" key="3">
    <source>
        <dbReference type="Proteomes" id="UP000092444"/>
    </source>
</evidence>
<dbReference type="Proteomes" id="UP000092444">
    <property type="component" value="Unassembled WGS sequence"/>
</dbReference>
<organism evidence="2 3">
    <name type="scientific">Glossina morsitans morsitans</name>
    <name type="common">Savannah tsetse fly</name>
    <dbReference type="NCBI Taxonomy" id="37546"/>
    <lineage>
        <taxon>Eukaryota</taxon>
        <taxon>Metazoa</taxon>
        <taxon>Ecdysozoa</taxon>
        <taxon>Arthropoda</taxon>
        <taxon>Hexapoda</taxon>
        <taxon>Insecta</taxon>
        <taxon>Pterygota</taxon>
        <taxon>Neoptera</taxon>
        <taxon>Endopterygota</taxon>
        <taxon>Diptera</taxon>
        <taxon>Brachycera</taxon>
        <taxon>Muscomorpha</taxon>
        <taxon>Hippoboscoidea</taxon>
        <taxon>Glossinidae</taxon>
        <taxon>Glossina</taxon>
    </lineage>
</organism>
<protein>
    <submittedName>
        <fullName evidence="2">Uncharacterized protein</fullName>
    </submittedName>
</protein>
<feature type="region of interest" description="Disordered" evidence="1">
    <location>
        <begin position="1"/>
        <end position="63"/>
    </location>
</feature>
<dbReference type="EMBL" id="CCAG010021316">
    <property type="status" value="NOT_ANNOTATED_CDS"/>
    <property type="molecule type" value="Genomic_DNA"/>
</dbReference>
<sequence>MQRKSSYTHLEHIRHTRDKLSDANDNEADSEDNEMDCAGRGDSPRCPNQSTLIPPFSNPLEIA</sequence>
<keyword evidence="3" id="KW-1185">Reference proteome</keyword>
<feature type="compositionally biased region" description="Acidic residues" evidence="1">
    <location>
        <begin position="24"/>
        <end position="35"/>
    </location>
</feature>
<dbReference type="VEuPathDB" id="VectorBase:GMOY001462"/>